<dbReference type="PANTHER" id="PTHR31001">
    <property type="entry name" value="UNCHARACTERIZED TRANSCRIPTIONAL REGULATORY PROTEIN"/>
    <property type="match status" value="1"/>
</dbReference>
<evidence type="ECO:0000313" key="9">
    <source>
        <dbReference type="EMBL" id="QKX54225.1"/>
    </source>
</evidence>
<dbReference type="InterPro" id="IPR007219">
    <property type="entry name" value="XnlR_reg_dom"/>
</dbReference>
<keyword evidence="2" id="KW-0479">Metal-binding</keyword>
<dbReference type="InterPro" id="IPR001138">
    <property type="entry name" value="Zn2Cys6_DnaBD"/>
</dbReference>
<keyword evidence="10" id="KW-1185">Reference proteome</keyword>
<protein>
    <recommendedName>
        <fullName evidence="8">Zn(2)-C6 fungal-type domain-containing protein</fullName>
    </recommendedName>
</protein>
<dbReference type="GeneID" id="55988822"/>
<dbReference type="Gene3D" id="4.10.240.10">
    <property type="entry name" value="Zn(2)-C6 fungal-type DNA-binding domain"/>
    <property type="match status" value="1"/>
</dbReference>
<dbReference type="SUPFAM" id="SSF57701">
    <property type="entry name" value="Zn2/Cys6 DNA-binding domain"/>
    <property type="match status" value="1"/>
</dbReference>
<keyword evidence="4" id="KW-0238">DNA-binding</keyword>
<dbReference type="AlphaFoldDB" id="A0A7H8QL49"/>
<dbReference type="InterPro" id="IPR050613">
    <property type="entry name" value="Sec_Metabolite_Reg"/>
</dbReference>
<dbReference type="Pfam" id="PF00172">
    <property type="entry name" value="Zn_clus"/>
    <property type="match status" value="1"/>
</dbReference>
<dbReference type="CDD" id="cd12148">
    <property type="entry name" value="fungal_TF_MHR"/>
    <property type="match status" value="1"/>
</dbReference>
<dbReference type="GO" id="GO:0003677">
    <property type="term" value="F:DNA binding"/>
    <property type="evidence" value="ECO:0007669"/>
    <property type="project" value="UniProtKB-KW"/>
</dbReference>
<dbReference type="PROSITE" id="PS00463">
    <property type="entry name" value="ZN2_CY6_FUNGAL_1"/>
    <property type="match status" value="1"/>
</dbReference>
<evidence type="ECO:0000256" key="2">
    <source>
        <dbReference type="ARBA" id="ARBA00022723"/>
    </source>
</evidence>
<feature type="compositionally biased region" description="Polar residues" evidence="7">
    <location>
        <begin position="63"/>
        <end position="98"/>
    </location>
</feature>
<evidence type="ECO:0000313" key="10">
    <source>
        <dbReference type="Proteomes" id="UP000509510"/>
    </source>
</evidence>
<dbReference type="GO" id="GO:0006351">
    <property type="term" value="P:DNA-templated transcription"/>
    <property type="evidence" value="ECO:0007669"/>
    <property type="project" value="InterPro"/>
</dbReference>
<dbReference type="OrthoDB" id="4898680at2759"/>
<dbReference type="PROSITE" id="PS50048">
    <property type="entry name" value="ZN2_CY6_FUNGAL_2"/>
    <property type="match status" value="1"/>
</dbReference>
<feature type="domain" description="Zn(2)-C6 fungal-type" evidence="8">
    <location>
        <begin position="13"/>
        <end position="44"/>
    </location>
</feature>
<evidence type="ECO:0000256" key="7">
    <source>
        <dbReference type="SAM" id="MobiDB-lite"/>
    </source>
</evidence>
<evidence type="ECO:0000259" key="8">
    <source>
        <dbReference type="PROSITE" id="PS50048"/>
    </source>
</evidence>
<dbReference type="SMART" id="SM00066">
    <property type="entry name" value="GAL4"/>
    <property type="match status" value="1"/>
</dbReference>
<gene>
    <name evidence="9" type="ORF">TRUGW13939_01310</name>
</gene>
<evidence type="ECO:0000256" key="5">
    <source>
        <dbReference type="ARBA" id="ARBA00023163"/>
    </source>
</evidence>
<comment type="subcellular location">
    <subcellularLocation>
        <location evidence="1">Nucleus</location>
    </subcellularLocation>
</comment>
<dbReference type="CDD" id="cd00067">
    <property type="entry name" value="GAL4"/>
    <property type="match status" value="1"/>
</dbReference>
<dbReference type="Proteomes" id="UP000509510">
    <property type="component" value="Chromosome I"/>
</dbReference>
<dbReference type="RefSeq" id="XP_035340404.1">
    <property type="nucleotide sequence ID" value="XM_035484511.1"/>
</dbReference>
<sequence>MSSAVRRNGLLSSCEPCRKSKLRCDHALPCSRCRRRRKPALCVYHPAPMTRLLDNDAAEDHPSCSSLSEVKSSGSTDFTSPPSRSWTGPLQNQNQNKSQHGEQPVGAAASGPLRDRYIADWSKRAALFPNAGVLGPTSYSAVFSESDDVARSSNVTGSLRDLSKSLRNNLHAIDDGQIQLGAELLLILYDDFTLYAQMATTNFDQCEGYIFAAPVLKPIFDSVWRMLEDAIEDRSDPLPSLRKLSKSIFENSSQPVGVDSQTTPEEFFGSMPRKWEIIGLMFSVVGSSACLLPQSDLAEHGAASLDRRGLGVVCVSAGDICLRFCDNSGVISEQLAWVLLAHTSLLTFLYGDHDYRPWKTLGDLGTVVFALGFHQQEAFARLPLFLSEHRKRLVVGSYALDKELATFLGRPPRLSWRHLDIEPPLDVDFCDIMAAPHVREAALAKVDSEGWNTEATISNITYARVIHKMGPVRELVLEVSLNPRIYNDLEQRISEISAMSKQIRNQLPPTLCWDREHLEGLDQDREKGYVTLGTHLNFLHCEFTLQRTLVKRKGSGSEALLNIAHEMLSVLLIAISNRSRDGRDNNTMAWTMSIFGLPSAGVLAIELLRQSQTPDPNPLFPRSEVIQNLSRFAADLEYVIWPHAGNYEICQQARKVLRHILDRVLSAPPAVPAAASSSSAAEIDFAPMDWLTSDDASTWFNQDSDFMKWVDSFDWGQELGR</sequence>
<keyword evidence="3" id="KW-0805">Transcription regulation</keyword>
<evidence type="ECO:0000256" key="4">
    <source>
        <dbReference type="ARBA" id="ARBA00023125"/>
    </source>
</evidence>
<dbReference type="GO" id="GO:0005634">
    <property type="term" value="C:nucleus"/>
    <property type="evidence" value="ECO:0007669"/>
    <property type="project" value="UniProtKB-SubCell"/>
</dbReference>
<feature type="region of interest" description="Disordered" evidence="7">
    <location>
        <begin position="56"/>
        <end position="109"/>
    </location>
</feature>
<keyword evidence="6" id="KW-0539">Nucleus</keyword>
<reference evidence="10" key="1">
    <citation type="submission" date="2020-06" db="EMBL/GenBank/DDBJ databases">
        <title>A chromosome-scale genome assembly of Talaromyces rugulosus W13939.</title>
        <authorList>
            <person name="Wang B."/>
            <person name="Guo L."/>
            <person name="Ye K."/>
            <person name="Wang L."/>
        </authorList>
    </citation>
    <scope>NUCLEOTIDE SEQUENCE [LARGE SCALE GENOMIC DNA]</scope>
    <source>
        <strain evidence="10">W13939</strain>
    </source>
</reference>
<dbReference type="EMBL" id="CP055898">
    <property type="protein sequence ID" value="QKX54225.1"/>
    <property type="molecule type" value="Genomic_DNA"/>
</dbReference>
<evidence type="ECO:0000256" key="1">
    <source>
        <dbReference type="ARBA" id="ARBA00004123"/>
    </source>
</evidence>
<accession>A0A7H8QL49</accession>
<dbReference type="KEGG" id="trg:TRUGW13939_01310"/>
<dbReference type="PANTHER" id="PTHR31001:SF53">
    <property type="entry name" value="ZN(II)2CYS6 TRANSCRIPTION FACTOR (EUROFUNG)"/>
    <property type="match status" value="1"/>
</dbReference>
<evidence type="ECO:0000256" key="3">
    <source>
        <dbReference type="ARBA" id="ARBA00023015"/>
    </source>
</evidence>
<dbReference type="InterPro" id="IPR036864">
    <property type="entry name" value="Zn2-C6_fun-type_DNA-bd_sf"/>
</dbReference>
<proteinExistence type="predicted"/>
<organism evidence="9 10">
    <name type="scientific">Talaromyces rugulosus</name>
    <name type="common">Penicillium rugulosum</name>
    <dbReference type="NCBI Taxonomy" id="121627"/>
    <lineage>
        <taxon>Eukaryota</taxon>
        <taxon>Fungi</taxon>
        <taxon>Dikarya</taxon>
        <taxon>Ascomycota</taxon>
        <taxon>Pezizomycotina</taxon>
        <taxon>Eurotiomycetes</taxon>
        <taxon>Eurotiomycetidae</taxon>
        <taxon>Eurotiales</taxon>
        <taxon>Trichocomaceae</taxon>
        <taxon>Talaromyces</taxon>
        <taxon>Talaromyces sect. Islandici</taxon>
    </lineage>
</organism>
<dbReference type="GO" id="GO:0000981">
    <property type="term" value="F:DNA-binding transcription factor activity, RNA polymerase II-specific"/>
    <property type="evidence" value="ECO:0007669"/>
    <property type="project" value="InterPro"/>
</dbReference>
<dbReference type="Pfam" id="PF04082">
    <property type="entry name" value="Fungal_trans"/>
    <property type="match status" value="1"/>
</dbReference>
<evidence type="ECO:0000256" key="6">
    <source>
        <dbReference type="ARBA" id="ARBA00023242"/>
    </source>
</evidence>
<name>A0A7H8QL49_TALRU</name>
<keyword evidence="5" id="KW-0804">Transcription</keyword>
<dbReference type="GO" id="GO:0008270">
    <property type="term" value="F:zinc ion binding"/>
    <property type="evidence" value="ECO:0007669"/>
    <property type="project" value="InterPro"/>
</dbReference>